<dbReference type="EMBL" id="BARS01058525">
    <property type="protein sequence ID" value="GAG49103.1"/>
    <property type="molecule type" value="Genomic_DNA"/>
</dbReference>
<dbReference type="AlphaFoldDB" id="X0YKM4"/>
<accession>X0YKM4</accession>
<name>X0YKM4_9ZZZZ</name>
<comment type="caution">
    <text evidence="1">The sequence shown here is derived from an EMBL/GenBank/DDBJ whole genome shotgun (WGS) entry which is preliminary data.</text>
</comment>
<sequence>ILAQTEGTEGKRAELARELFVSATRSARQGQLLASLTKAQKEAVIVLAKVNPDAFNDLFSEDGRIASDGASDLIKESGEAAQAILRWAIRHPHWH</sequence>
<protein>
    <submittedName>
        <fullName evidence="1">Uncharacterized protein</fullName>
    </submittedName>
</protein>
<feature type="non-terminal residue" evidence="1">
    <location>
        <position position="95"/>
    </location>
</feature>
<gene>
    <name evidence="1" type="ORF">S01H1_85296</name>
</gene>
<feature type="non-terminal residue" evidence="1">
    <location>
        <position position="1"/>
    </location>
</feature>
<reference evidence="1" key="1">
    <citation type="journal article" date="2014" name="Front. Microbiol.">
        <title>High frequency of phylogenetically diverse reductive dehalogenase-homologous genes in deep subseafloor sedimentary metagenomes.</title>
        <authorList>
            <person name="Kawai M."/>
            <person name="Futagami T."/>
            <person name="Toyoda A."/>
            <person name="Takaki Y."/>
            <person name="Nishi S."/>
            <person name="Hori S."/>
            <person name="Arai W."/>
            <person name="Tsubouchi T."/>
            <person name="Morono Y."/>
            <person name="Uchiyama I."/>
            <person name="Ito T."/>
            <person name="Fujiyama A."/>
            <person name="Inagaki F."/>
            <person name="Takami H."/>
        </authorList>
    </citation>
    <scope>NUCLEOTIDE SEQUENCE</scope>
    <source>
        <strain evidence="1">Expedition CK06-06</strain>
    </source>
</reference>
<proteinExistence type="predicted"/>
<evidence type="ECO:0000313" key="1">
    <source>
        <dbReference type="EMBL" id="GAG49103.1"/>
    </source>
</evidence>
<organism evidence="1">
    <name type="scientific">marine sediment metagenome</name>
    <dbReference type="NCBI Taxonomy" id="412755"/>
    <lineage>
        <taxon>unclassified sequences</taxon>
        <taxon>metagenomes</taxon>
        <taxon>ecological metagenomes</taxon>
    </lineage>
</organism>